<sequence length="143" mass="16272">MNGRLREVNFSPADVPFLIAEFEKQRDVYLPGFDLDVTKTKNVKFQRHISSTDSFCENKSYEGPSNPSHWGGASPLGNFHQYGIRHPRIGCNFTHTTSTSLNQSLTAYFVYFLWQFLEFHSEVAAESHKSGPSKQCGFSWEGN</sequence>
<reference evidence="2" key="1">
    <citation type="journal article" date="2015" name="Nat. Genet.">
        <title>The genome and transcriptome of the zoonotic hookworm Ancylostoma ceylanicum identify infection-specific gene families.</title>
        <authorList>
            <person name="Schwarz E.M."/>
            <person name="Hu Y."/>
            <person name="Antoshechkin I."/>
            <person name="Miller M.M."/>
            <person name="Sternberg P.W."/>
            <person name="Aroian R.V."/>
        </authorList>
    </citation>
    <scope>NUCLEOTIDE SEQUENCE</scope>
    <source>
        <strain evidence="2">HY135</strain>
    </source>
</reference>
<dbReference type="OrthoDB" id="10456878at2759"/>
<evidence type="ECO:0000313" key="2">
    <source>
        <dbReference type="Proteomes" id="UP000024635"/>
    </source>
</evidence>
<dbReference type="Proteomes" id="UP000024635">
    <property type="component" value="Unassembled WGS sequence"/>
</dbReference>
<accession>A0A016UZ40</accession>
<protein>
    <submittedName>
        <fullName evidence="1">Uncharacterized protein</fullName>
    </submittedName>
</protein>
<organism evidence="1 2">
    <name type="scientific">Ancylostoma ceylanicum</name>
    <dbReference type="NCBI Taxonomy" id="53326"/>
    <lineage>
        <taxon>Eukaryota</taxon>
        <taxon>Metazoa</taxon>
        <taxon>Ecdysozoa</taxon>
        <taxon>Nematoda</taxon>
        <taxon>Chromadorea</taxon>
        <taxon>Rhabditida</taxon>
        <taxon>Rhabditina</taxon>
        <taxon>Rhabditomorpha</taxon>
        <taxon>Strongyloidea</taxon>
        <taxon>Ancylostomatidae</taxon>
        <taxon>Ancylostomatinae</taxon>
        <taxon>Ancylostoma</taxon>
    </lineage>
</organism>
<dbReference type="EMBL" id="JARK01001358">
    <property type="protein sequence ID" value="EYC20276.1"/>
    <property type="molecule type" value="Genomic_DNA"/>
</dbReference>
<proteinExistence type="predicted"/>
<comment type="caution">
    <text evidence="1">The sequence shown here is derived from an EMBL/GenBank/DDBJ whole genome shotgun (WGS) entry which is preliminary data.</text>
</comment>
<keyword evidence="2" id="KW-1185">Reference proteome</keyword>
<evidence type="ECO:0000313" key="1">
    <source>
        <dbReference type="EMBL" id="EYC20276.1"/>
    </source>
</evidence>
<dbReference type="AlphaFoldDB" id="A0A016UZ40"/>
<name>A0A016UZ40_9BILA</name>
<gene>
    <name evidence="1" type="primary">Acey_s0022.g544</name>
    <name evidence="1" type="ORF">Y032_0022g544</name>
</gene>